<dbReference type="Pfam" id="PF01190">
    <property type="entry name" value="Pollen_Ole_e_1"/>
    <property type="match status" value="1"/>
</dbReference>
<dbReference type="GeneID" id="104583028"/>
<organism evidence="4">
    <name type="scientific">Brachypodium distachyon</name>
    <name type="common">Purple false brome</name>
    <name type="synonym">Trachynia distachya</name>
    <dbReference type="NCBI Taxonomy" id="15368"/>
    <lineage>
        <taxon>Eukaryota</taxon>
        <taxon>Viridiplantae</taxon>
        <taxon>Streptophyta</taxon>
        <taxon>Embryophyta</taxon>
        <taxon>Tracheophyta</taxon>
        <taxon>Spermatophyta</taxon>
        <taxon>Magnoliopsida</taxon>
        <taxon>Liliopsida</taxon>
        <taxon>Poales</taxon>
        <taxon>Poaceae</taxon>
        <taxon>BOP clade</taxon>
        <taxon>Pooideae</taxon>
        <taxon>Stipodae</taxon>
        <taxon>Brachypodieae</taxon>
        <taxon>Brachypodium</taxon>
    </lineage>
</organism>
<evidence type="ECO:0000256" key="1">
    <source>
        <dbReference type="ARBA" id="ARBA00022729"/>
    </source>
</evidence>
<feature type="chain" id="PRO_5014094491" evidence="2">
    <location>
        <begin position="20"/>
        <end position="180"/>
    </location>
</feature>
<evidence type="ECO:0000313" key="5">
    <source>
        <dbReference type="Proteomes" id="UP000008810"/>
    </source>
</evidence>
<accession>I1HC98</accession>
<dbReference type="AlphaFoldDB" id="I1HC98"/>
<reference evidence="4" key="3">
    <citation type="submission" date="2018-08" db="UniProtKB">
        <authorList>
            <consortium name="EnsemblPlants"/>
        </authorList>
    </citation>
    <scope>IDENTIFICATION</scope>
    <source>
        <strain evidence="4">cv. Bd21</strain>
    </source>
</reference>
<evidence type="ECO:0000313" key="4">
    <source>
        <dbReference type="EnsemblPlants" id="KQK02819"/>
    </source>
</evidence>
<proteinExistence type="predicted"/>
<reference evidence="3 4" key="1">
    <citation type="journal article" date="2010" name="Nature">
        <title>Genome sequencing and analysis of the model grass Brachypodium distachyon.</title>
        <authorList>
            <consortium name="International Brachypodium Initiative"/>
        </authorList>
    </citation>
    <scope>NUCLEOTIDE SEQUENCE [LARGE SCALE GENOMIC DNA]</scope>
    <source>
        <strain evidence="3 4">Bd21</strain>
    </source>
</reference>
<reference evidence="3" key="2">
    <citation type="submission" date="2017-06" db="EMBL/GenBank/DDBJ databases">
        <title>WGS assembly of Brachypodium distachyon.</title>
        <authorList>
            <consortium name="The International Brachypodium Initiative"/>
            <person name="Lucas S."/>
            <person name="Harmon-Smith M."/>
            <person name="Lail K."/>
            <person name="Tice H."/>
            <person name="Grimwood J."/>
            <person name="Bruce D."/>
            <person name="Barry K."/>
            <person name="Shu S."/>
            <person name="Lindquist E."/>
            <person name="Wang M."/>
            <person name="Pitluck S."/>
            <person name="Vogel J.P."/>
            <person name="Garvin D.F."/>
            <person name="Mockler T.C."/>
            <person name="Schmutz J."/>
            <person name="Rokhsar D."/>
            <person name="Bevan M.W."/>
        </authorList>
    </citation>
    <scope>NUCLEOTIDE SEQUENCE</scope>
    <source>
        <strain evidence="3">Bd21</strain>
    </source>
</reference>
<keyword evidence="1 2" id="KW-0732">Signal</keyword>
<gene>
    <name evidence="4" type="primary">LOC104583028</name>
    <name evidence="3" type="ORF">BRADI_2g03930v3</name>
</gene>
<dbReference type="EMBL" id="CM000881">
    <property type="protein sequence ID" value="KQK02819.1"/>
    <property type="molecule type" value="Genomic_DNA"/>
</dbReference>
<dbReference type="FunCoup" id="I1HC98">
    <property type="interactions" value="2632"/>
</dbReference>
<dbReference type="PANTHER" id="PTHR33470:SF4">
    <property type="entry name" value="OS01G0164025 PROTEIN"/>
    <property type="match status" value="1"/>
</dbReference>
<dbReference type="HOGENOM" id="CLU_128430_0_0_1"/>
<sequence length="180" mass="19599">MAPIIRFAILLSLLALATANNDNAGYSNPQPQTPNNNKLFLRIEGLILCQPCAHRNSQCLDAATPIPNAQVTVTCRDPKNRVKTSRVAKADAQGYFLAEIGVADGKQEFYEGDPSKACFVRLLSSPDKGCNDLTNVRYGIEGAELRDEGKRWVADGVENVVYAAGPLAFRPRSCAPTKQY</sequence>
<evidence type="ECO:0000256" key="2">
    <source>
        <dbReference type="SAM" id="SignalP"/>
    </source>
</evidence>
<keyword evidence="5" id="KW-1185">Reference proteome</keyword>
<dbReference type="GO" id="GO:0071944">
    <property type="term" value="C:cell periphery"/>
    <property type="evidence" value="ECO:0000318"/>
    <property type="project" value="GO_Central"/>
</dbReference>
<dbReference type="PANTHER" id="PTHR33470">
    <property type="entry name" value="OS01G0164075 PROTEIN"/>
    <property type="match status" value="1"/>
</dbReference>
<dbReference type="KEGG" id="bdi:104583028"/>
<dbReference type="eggNOG" id="ENOG502RY0E">
    <property type="taxonomic scope" value="Eukaryota"/>
</dbReference>
<dbReference type="EnsemblPlants" id="KQK02819">
    <property type="protein sequence ID" value="KQK02819"/>
    <property type="gene ID" value="BRADI_2g03930v3"/>
</dbReference>
<dbReference type="Proteomes" id="UP000008810">
    <property type="component" value="Chromosome 2"/>
</dbReference>
<name>I1HC98_BRADI</name>
<dbReference type="OrthoDB" id="1936190at2759"/>
<dbReference type="RefSeq" id="XP_010232982.1">
    <property type="nucleotide sequence ID" value="XM_010234680.1"/>
</dbReference>
<feature type="signal peptide" evidence="2">
    <location>
        <begin position="1"/>
        <end position="19"/>
    </location>
</feature>
<protein>
    <submittedName>
        <fullName evidence="3 4">Uncharacterized protein</fullName>
    </submittedName>
</protein>
<evidence type="ECO:0000313" key="3">
    <source>
        <dbReference type="EMBL" id="KQK02819.1"/>
    </source>
</evidence>
<dbReference type="Gramene" id="KQK02819">
    <property type="protein sequence ID" value="KQK02819"/>
    <property type="gene ID" value="BRADI_2g03930v3"/>
</dbReference>
<dbReference type="STRING" id="15368.I1HC98"/>
<dbReference type="OMA" id="FETNAYG"/>